<name>A0A9D4VBX0_ADICA</name>
<dbReference type="EMBL" id="JABFUD020000002">
    <property type="protein sequence ID" value="KAI5083387.1"/>
    <property type="molecule type" value="Genomic_DNA"/>
</dbReference>
<feature type="chain" id="PRO_5039249809" evidence="2">
    <location>
        <begin position="28"/>
        <end position="74"/>
    </location>
</feature>
<keyword evidence="4" id="KW-1185">Reference proteome</keyword>
<proteinExistence type="predicted"/>
<dbReference type="PANTHER" id="PTHR33374">
    <property type="entry name" value="ARABINOGALACTAN PROTEIN 20"/>
    <property type="match status" value="1"/>
</dbReference>
<evidence type="ECO:0000313" key="4">
    <source>
        <dbReference type="Proteomes" id="UP000886520"/>
    </source>
</evidence>
<gene>
    <name evidence="3" type="ORF">GOP47_0003130</name>
</gene>
<keyword evidence="1" id="KW-0812">Transmembrane</keyword>
<evidence type="ECO:0000256" key="1">
    <source>
        <dbReference type="SAM" id="Phobius"/>
    </source>
</evidence>
<accession>A0A9D4VBX0</accession>
<keyword evidence="1" id="KW-0472">Membrane</keyword>
<reference evidence="3" key="1">
    <citation type="submission" date="2021-01" db="EMBL/GenBank/DDBJ databases">
        <title>Adiantum capillus-veneris genome.</title>
        <authorList>
            <person name="Fang Y."/>
            <person name="Liao Q."/>
        </authorList>
    </citation>
    <scope>NUCLEOTIDE SEQUENCE</scope>
    <source>
        <strain evidence="3">H3</strain>
        <tissue evidence="3">Leaf</tissue>
    </source>
</reference>
<evidence type="ECO:0000313" key="3">
    <source>
        <dbReference type="EMBL" id="KAI5083387.1"/>
    </source>
</evidence>
<keyword evidence="2" id="KW-0732">Signal</keyword>
<dbReference type="OrthoDB" id="777504at2759"/>
<feature type="transmembrane region" description="Helical" evidence="1">
    <location>
        <begin position="43"/>
        <end position="63"/>
    </location>
</feature>
<sequence length="74" mass="7987">MASFKITLSFPLLSLLIVFLLVHHANAQFSPAPAPPPTSDGTSIDLGIAYALMFVALAVTYLLHPIDAFPFNLF</sequence>
<comment type="caution">
    <text evidence="3">The sequence shown here is derived from an EMBL/GenBank/DDBJ whole genome shotgun (WGS) entry which is preliminary data.</text>
</comment>
<organism evidence="3 4">
    <name type="scientific">Adiantum capillus-veneris</name>
    <name type="common">Maidenhair fern</name>
    <dbReference type="NCBI Taxonomy" id="13818"/>
    <lineage>
        <taxon>Eukaryota</taxon>
        <taxon>Viridiplantae</taxon>
        <taxon>Streptophyta</taxon>
        <taxon>Embryophyta</taxon>
        <taxon>Tracheophyta</taxon>
        <taxon>Polypodiopsida</taxon>
        <taxon>Polypodiidae</taxon>
        <taxon>Polypodiales</taxon>
        <taxon>Pteridineae</taxon>
        <taxon>Pteridaceae</taxon>
        <taxon>Vittarioideae</taxon>
        <taxon>Adiantum</taxon>
    </lineage>
</organism>
<dbReference type="Proteomes" id="UP000886520">
    <property type="component" value="Chromosome 3"/>
</dbReference>
<dbReference type="InterPro" id="IPR009424">
    <property type="entry name" value="AGP16/20/22/41"/>
</dbReference>
<dbReference type="Pfam" id="PF06376">
    <property type="entry name" value="AGP"/>
    <property type="match status" value="1"/>
</dbReference>
<protein>
    <submittedName>
        <fullName evidence="3">Uncharacterized protein</fullName>
    </submittedName>
</protein>
<dbReference type="AlphaFoldDB" id="A0A9D4VBX0"/>
<keyword evidence="1" id="KW-1133">Transmembrane helix</keyword>
<feature type="signal peptide" evidence="2">
    <location>
        <begin position="1"/>
        <end position="27"/>
    </location>
</feature>
<evidence type="ECO:0000256" key="2">
    <source>
        <dbReference type="SAM" id="SignalP"/>
    </source>
</evidence>